<proteinExistence type="predicted"/>
<sequence>MKKIYKQIEVDNNYDYEINDNINPHNILFESNPVRDDKYIYKIIKENDEDYIDEGIGIDYYYTNKKLIRSLHHYLSENSPKNLIIVDVKKIKLINNQDVKKSVKGIRDVDWKLHCWSEYIIEKNNITLHDLIVACYKIKTHKFENFHEKFDKLKDFCIFNNYKDGNNFKEIIAVVKYKYFNLY</sequence>
<keyword evidence="2" id="KW-1185">Reference proteome</keyword>
<dbReference type="InterPro" id="IPR043840">
    <property type="entry name" value="DUF5868"/>
</dbReference>
<organism evidence="1 2">
    <name type="scientific">Moumouvirus goulette</name>
    <dbReference type="NCBI Taxonomy" id="1247379"/>
    <lineage>
        <taxon>Viruses</taxon>
        <taxon>Varidnaviria</taxon>
        <taxon>Bamfordvirae</taxon>
        <taxon>Nucleocytoviricota</taxon>
        <taxon>Megaviricetes</taxon>
        <taxon>Imitervirales</taxon>
        <taxon>Mimiviridae</taxon>
        <taxon>Megamimivirinae</taxon>
        <taxon>Moumouvirus</taxon>
        <taxon>Moumouvirus goulettemassiliense</taxon>
    </lineage>
</organism>
<reference evidence="1 2" key="1">
    <citation type="submission" date="2012-10" db="EMBL/GenBank/DDBJ databases">
        <title>Complete genome sequence of Moumouvirus goulette.</title>
        <authorList>
            <person name="Fournous G."/>
            <person name="Bougalmi M."/>
            <person name="Colson P."/>
        </authorList>
    </citation>
    <scope>NUCLEOTIDE SEQUENCE [LARGE SCALE GENOMIC DNA]</scope>
</reference>
<dbReference type="Pfam" id="PF19186">
    <property type="entry name" value="DUF5868"/>
    <property type="match status" value="1"/>
</dbReference>
<gene>
    <name evidence="1" type="ORF">glt_00977</name>
</gene>
<dbReference type="EMBL" id="KC008572">
    <property type="protein sequence ID" value="AGF85780.1"/>
    <property type="molecule type" value="Genomic_DNA"/>
</dbReference>
<evidence type="ECO:0000313" key="2">
    <source>
        <dbReference type="Proteomes" id="UP000241071"/>
    </source>
</evidence>
<protein>
    <submittedName>
        <fullName evidence="1">Uncharacterized protein</fullName>
    </submittedName>
</protein>
<name>M1NNY7_9VIRU</name>
<dbReference type="Proteomes" id="UP000241071">
    <property type="component" value="Segment"/>
</dbReference>
<evidence type="ECO:0000313" key="1">
    <source>
        <dbReference type="EMBL" id="AGF85780.1"/>
    </source>
</evidence>
<accession>M1NNY7</accession>